<reference evidence="1" key="1">
    <citation type="submission" date="2016-01" db="EMBL/GenBank/DDBJ databases">
        <authorList>
            <person name="Peeters C."/>
        </authorList>
    </citation>
    <scope>NUCLEOTIDE SEQUENCE [LARGE SCALE GENOMIC DNA]</scope>
    <source>
        <strain evidence="1">LMG 29323</strain>
    </source>
</reference>
<organism evidence="1 2">
    <name type="scientific">Caballeronia pedi</name>
    <dbReference type="NCBI Taxonomy" id="1777141"/>
    <lineage>
        <taxon>Bacteria</taxon>
        <taxon>Pseudomonadati</taxon>
        <taxon>Pseudomonadota</taxon>
        <taxon>Betaproteobacteria</taxon>
        <taxon>Burkholderiales</taxon>
        <taxon>Burkholderiaceae</taxon>
        <taxon>Caballeronia</taxon>
    </lineage>
</organism>
<keyword evidence="2" id="KW-1185">Reference proteome</keyword>
<accession>A0A158CRF7</accession>
<protein>
    <submittedName>
        <fullName evidence="1">Uncharacterized protein</fullName>
    </submittedName>
</protein>
<dbReference type="Proteomes" id="UP000054911">
    <property type="component" value="Unassembled WGS sequence"/>
</dbReference>
<comment type="caution">
    <text evidence="1">The sequence shown here is derived from an EMBL/GenBank/DDBJ whole genome shotgun (WGS) entry which is preliminary data.</text>
</comment>
<name>A0A158CRF7_9BURK</name>
<sequence>MKTRPADPHAVENQFDEWTKAVARRPSRRKTLQLVSGGLLGALLTSIGWKKSWAASSTTSTAPTASTPGGVEADIAAASAQTGLSICRNQEYALCTGVQCFVYNNVAYCRCNLLFGNSISRKLSYPGGDVCTFNGKGSSNGYVVSTFSVPPSSVGQSGDQALYFCPPTSNSGAFASCDGGVCFASTRGQSFPGLGRLGQDQIVCSCPIVSGTSGTAAKVGHQIFGPYPCQASFFQNCTSAVATGANGTMLYEGATTGSYEIGALVLNGGLAHFNMCFP</sequence>
<dbReference type="AlphaFoldDB" id="A0A158CRF7"/>
<evidence type="ECO:0000313" key="2">
    <source>
        <dbReference type="Proteomes" id="UP000054911"/>
    </source>
</evidence>
<dbReference type="EMBL" id="FCOE02000025">
    <property type="protein sequence ID" value="SAK84801.1"/>
    <property type="molecule type" value="Genomic_DNA"/>
</dbReference>
<evidence type="ECO:0000313" key="1">
    <source>
        <dbReference type="EMBL" id="SAK84801.1"/>
    </source>
</evidence>
<proteinExistence type="predicted"/>
<dbReference type="RefSeq" id="WP_061178040.1">
    <property type="nucleotide sequence ID" value="NZ_FCOE02000025.1"/>
</dbReference>
<gene>
    <name evidence="1" type="ORF">AWB80_05686</name>
</gene>